<dbReference type="GO" id="GO:0003700">
    <property type="term" value="F:DNA-binding transcription factor activity"/>
    <property type="evidence" value="ECO:0007669"/>
    <property type="project" value="InterPro"/>
</dbReference>
<dbReference type="CDD" id="cd00090">
    <property type="entry name" value="HTH_ARSR"/>
    <property type="match status" value="1"/>
</dbReference>
<dbReference type="InterPro" id="IPR016723">
    <property type="entry name" value="Tscrpt_reg_ArsR_prd"/>
</dbReference>
<evidence type="ECO:0000313" key="4">
    <source>
        <dbReference type="Proteomes" id="UP000186879"/>
    </source>
</evidence>
<dbReference type="GeneID" id="30582896"/>
<evidence type="ECO:0000313" key="2">
    <source>
        <dbReference type="EMBL" id="APH38728.1"/>
    </source>
</evidence>
<dbReference type="InterPro" id="IPR011991">
    <property type="entry name" value="ArsR-like_HTH"/>
</dbReference>
<reference evidence="2 4" key="1">
    <citation type="submission" date="2016-10" db="EMBL/GenBank/DDBJ databases">
        <title>Methanohalophilus halophilus.</title>
        <authorList>
            <person name="L'haridon S."/>
        </authorList>
    </citation>
    <scope>NUCLEOTIDE SEQUENCE [LARGE SCALE GENOMIC DNA]</scope>
    <source>
        <strain evidence="2 4">Z-7982</strain>
    </source>
</reference>
<dbReference type="EMBL" id="FNMU01000004">
    <property type="protein sequence ID" value="SDW75373.1"/>
    <property type="molecule type" value="Genomic_DNA"/>
</dbReference>
<name>A0A1L3Q1H5_9EURY</name>
<keyword evidence="4" id="KW-1185">Reference proteome</keyword>
<evidence type="ECO:0000259" key="1">
    <source>
        <dbReference type="Pfam" id="PF01022"/>
    </source>
</evidence>
<dbReference type="InterPro" id="IPR001845">
    <property type="entry name" value="HTH_ArsR_DNA-bd_dom"/>
</dbReference>
<dbReference type="EMBL" id="CP017921">
    <property type="protein sequence ID" value="APH38728.1"/>
    <property type="molecule type" value="Genomic_DNA"/>
</dbReference>
<dbReference type="SUPFAM" id="SSF46785">
    <property type="entry name" value="Winged helix' DNA-binding domain"/>
    <property type="match status" value="1"/>
</dbReference>
<dbReference type="Gene3D" id="1.10.10.10">
    <property type="entry name" value="Winged helix-like DNA-binding domain superfamily/Winged helix DNA-binding domain"/>
    <property type="match status" value="1"/>
</dbReference>
<feature type="domain" description="HTH arsR-type" evidence="1">
    <location>
        <begin position="182"/>
        <end position="224"/>
    </location>
</feature>
<organism evidence="2 4">
    <name type="scientific">Methanohalophilus halophilus</name>
    <dbReference type="NCBI Taxonomy" id="2177"/>
    <lineage>
        <taxon>Archaea</taxon>
        <taxon>Methanobacteriati</taxon>
        <taxon>Methanobacteriota</taxon>
        <taxon>Stenosarchaea group</taxon>
        <taxon>Methanomicrobia</taxon>
        <taxon>Methanosarcinales</taxon>
        <taxon>Methanosarcinaceae</taxon>
        <taxon>Methanohalophilus</taxon>
    </lineage>
</organism>
<dbReference type="PIRSF" id="PIRSF018357">
    <property type="entry name" value="Trans_reg_ArsR_prd"/>
    <property type="match status" value="1"/>
</dbReference>
<dbReference type="STRING" id="2177.BHR79_03990"/>
<sequence>MDNVNDIKNQSNQPPTHQELDEIKQEITSMRMEFNRFLENSNRNIVEQLAADLKKNFSRVLIEYISKDAESCLKEKMARDCKMRDFCEQKFNELLGETSYLISKDNVKKDTIEKYWKEIENLRKMTNMPMCDQCFSHVNNLYQKQVDVMQSLQIYDRQEKEQKIDEIPVEIVPAICEPLANKQRLAIIKAVAGSPRGFSELSKITNLRGGNLLFHLQKLLDSEMIFQQGERGDYYISKKGYVILEGLLTIYSKM</sequence>
<evidence type="ECO:0000313" key="5">
    <source>
        <dbReference type="Proteomes" id="UP000198669"/>
    </source>
</evidence>
<proteinExistence type="predicted"/>
<dbReference type="KEGG" id="mhaz:BHR79_03990"/>
<dbReference type="Proteomes" id="UP000186879">
    <property type="component" value="Chromosome"/>
</dbReference>
<evidence type="ECO:0000313" key="3">
    <source>
        <dbReference type="EMBL" id="SDW75373.1"/>
    </source>
</evidence>
<protein>
    <submittedName>
        <fullName evidence="3">Regulatory protein, arsR family</fullName>
    </submittedName>
    <submittedName>
        <fullName evidence="2">Transcriptional regulator</fullName>
    </submittedName>
</protein>
<accession>A0A1L3Q1H5</accession>
<dbReference type="InterPro" id="IPR036388">
    <property type="entry name" value="WH-like_DNA-bd_sf"/>
</dbReference>
<dbReference type="Pfam" id="PF01022">
    <property type="entry name" value="HTH_5"/>
    <property type="match status" value="1"/>
</dbReference>
<gene>
    <name evidence="2" type="ORF">BHR79_03990</name>
    <name evidence="3" type="ORF">SAMN04515625_1576</name>
</gene>
<reference evidence="3 5" key="2">
    <citation type="submission" date="2016-10" db="EMBL/GenBank/DDBJ databases">
        <authorList>
            <person name="de Groot N.N."/>
        </authorList>
    </citation>
    <scope>NUCLEOTIDE SEQUENCE [LARGE SCALE GENOMIC DNA]</scope>
    <source>
        <strain evidence="3 5">Z-7982</strain>
    </source>
</reference>
<dbReference type="RefSeq" id="WP_072561178.1">
    <property type="nucleotide sequence ID" value="NZ_CP017921.1"/>
</dbReference>
<dbReference type="InterPro" id="IPR036390">
    <property type="entry name" value="WH_DNA-bd_sf"/>
</dbReference>
<dbReference type="AlphaFoldDB" id="A0A1L3Q1H5"/>
<dbReference type="Proteomes" id="UP000198669">
    <property type="component" value="Unassembled WGS sequence"/>
</dbReference>